<dbReference type="PANTHER" id="PTHR43384:SF4">
    <property type="entry name" value="CELLULOSE BIOSYNTHESIS PROTEIN BCSQ-RELATED"/>
    <property type="match status" value="1"/>
</dbReference>
<accession>A0A089PZK0</accession>
<evidence type="ECO:0000256" key="1">
    <source>
        <dbReference type="ARBA" id="ARBA00022741"/>
    </source>
</evidence>
<dbReference type="AlphaFoldDB" id="A0A089PZK0"/>
<protein>
    <submittedName>
        <fullName evidence="3">Cell division protein</fullName>
    </submittedName>
</protein>
<dbReference type="OrthoDB" id="5288747at2"/>
<evidence type="ECO:0000256" key="2">
    <source>
        <dbReference type="ARBA" id="ARBA00022840"/>
    </source>
</evidence>
<dbReference type="InterPro" id="IPR017746">
    <property type="entry name" value="Cellulose_synthase_operon_BcsQ"/>
</dbReference>
<dbReference type="InterPro" id="IPR050625">
    <property type="entry name" value="ParA/MinD_ATPase"/>
</dbReference>
<dbReference type="NCBIfam" id="TIGR03371">
    <property type="entry name" value="cellulose_yhjQ"/>
    <property type="match status" value="1"/>
</dbReference>
<dbReference type="EMBL" id="CP009451">
    <property type="protein sequence ID" value="AIR05473.1"/>
    <property type="molecule type" value="Genomic_DNA"/>
</dbReference>
<gene>
    <name evidence="3" type="ORF">JT31_12895</name>
</gene>
<dbReference type="SUPFAM" id="SSF52540">
    <property type="entry name" value="P-loop containing nucleoside triphosphate hydrolases"/>
    <property type="match status" value="1"/>
</dbReference>
<dbReference type="GO" id="GO:0005829">
    <property type="term" value="C:cytosol"/>
    <property type="evidence" value="ECO:0007669"/>
    <property type="project" value="TreeGrafter"/>
</dbReference>
<dbReference type="Pfam" id="PF06564">
    <property type="entry name" value="CBP_BcsQ"/>
    <property type="match status" value="1"/>
</dbReference>
<evidence type="ECO:0000313" key="3">
    <source>
        <dbReference type="EMBL" id="AIR05473.1"/>
    </source>
</evidence>
<dbReference type="GO" id="GO:0009898">
    <property type="term" value="C:cytoplasmic side of plasma membrane"/>
    <property type="evidence" value="ECO:0007669"/>
    <property type="project" value="TreeGrafter"/>
</dbReference>
<dbReference type="GO" id="GO:0051301">
    <property type="term" value="P:cell division"/>
    <property type="evidence" value="ECO:0007669"/>
    <property type="project" value="UniProtKB-KW"/>
</dbReference>
<name>A0A089PZK0_9ENTR</name>
<dbReference type="GO" id="GO:0005524">
    <property type="term" value="F:ATP binding"/>
    <property type="evidence" value="ECO:0007669"/>
    <property type="project" value="UniProtKB-KW"/>
</dbReference>
<dbReference type="Proteomes" id="UP000029481">
    <property type="component" value="Chromosome"/>
</dbReference>
<reference evidence="3 4" key="1">
    <citation type="submission" date="2014-09" db="EMBL/GenBank/DDBJ databases">
        <title>Cedecea neteri SSMD04 Genome Sequencing.</title>
        <authorList>
            <person name="Tan J.-Y."/>
        </authorList>
    </citation>
    <scope>NUCLEOTIDE SEQUENCE [LARGE SCALE GENOMIC DNA]</scope>
    <source>
        <strain evidence="3 4">SSMD04</strain>
    </source>
</reference>
<proteinExistence type="predicted"/>
<dbReference type="InterPro" id="IPR027417">
    <property type="entry name" value="P-loop_NTPase"/>
</dbReference>
<dbReference type="GO" id="GO:0016887">
    <property type="term" value="F:ATP hydrolysis activity"/>
    <property type="evidence" value="ECO:0007669"/>
    <property type="project" value="TreeGrafter"/>
</dbReference>
<dbReference type="PANTHER" id="PTHR43384">
    <property type="entry name" value="SEPTUM SITE-DETERMINING PROTEIN MIND HOMOLOG, CHLOROPLASTIC-RELATED"/>
    <property type="match status" value="1"/>
</dbReference>
<dbReference type="GO" id="GO:0051782">
    <property type="term" value="P:negative regulation of cell division"/>
    <property type="evidence" value="ECO:0007669"/>
    <property type="project" value="TreeGrafter"/>
</dbReference>
<keyword evidence="1" id="KW-0547">Nucleotide-binding</keyword>
<keyword evidence="2" id="KW-0067">ATP-binding</keyword>
<keyword evidence="3" id="KW-0131">Cell cycle</keyword>
<evidence type="ECO:0000313" key="4">
    <source>
        <dbReference type="Proteomes" id="UP000029481"/>
    </source>
</evidence>
<dbReference type="KEGG" id="cnt:JT31_12895"/>
<sequence length="245" mass="27555">MAVIGLQGLRGGVGTTSITAALGWSLQQLGESVLVIDISPDNLLRMFYNIDFAEPKGWARAMLDNEDWRKSAWRYTSHLDVLPFGQLSPAEHETFETVEKALGQFSHFLADLKASQQYQWILLDLPHGFNALTRQILAQTDSVLTVVKPDTNCHIRLHQQALPKGAHLLVNYLLVASQLQDDIYQIWLQSQRTMIPIILHRDEAMAESAAVKQPPGEHRPDSLIAEEIMTLANWCLLNLSGKKHE</sequence>
<keyword evidence="3" id="KW-0132">Cell division</keyword>
<dbReference type="RefSeq" id="WP_038477520.1">
    <property type="nucleotide sequence ID" value="NZ_CP009451.1"/>
</dbReference>
<organism evidence="3 4">
    <name type="scientific">Cedecea neteri</name>
    <dbReference type="NCBI Taxonomy" id="158822"/>
    <lineage>
        <taxon>Bacteria</taxon>
        <taxon>Pseudomonadati</taxon>
        <taxon>Pseudomonadota</taxon>
        <taxon>Gammaproteobacteria</taxon>
        <taxon>Enterobacterales</taxon>
        <taxon>Enterobacteriaceae</taxon>
        <taxon>Cedecea</taxon>
    </lineage>
</organism>
<keyword evidence="4" id="KW-1185">Reference proteome</keyword>
<dbReference type="Gene3D" id="3.40.50.300">
    <property type="entry name" value="P-loop containing nucleotide triphosphate hydrolases"/>
    <property type="match status" value="1"/>
</dbReference>